<sequence>MTVPVLPLHDKLVWCDSKDGELTAKQAYNYLFPPQKPVTWAPVPHLLFCAAPMDLARFSAKYRLRLHERDLAV</sequence>
<keyword evidence="2" id="KW-1185">Reference proteome</keyword>
<dbReference type="Proteomes" id="UP000265520">
    <property type="component" value="Unassembled WGS sequence"/>
</dbReference>
<protein>
    <submittedName>
        <fullName evidence="1">Uncharacterized protein</fullName>
    </submittedName>
</protein>
<accession>A0A392PQP9</accession>
<evidence type="ECO:0000313" key="2">
    <source>
        <dbReference type="Proteomes" id="UP000265520"/>
    </source>
</evidence>
<reference evidence="1 2" key="1">
    <citation type="journal article" date="2018" name="Front. Plant Sci.">
        <title>Red Clover (Trifolium pratense) and Zigzag Clover (T. medium) - A Picture of Genomic Similarities and Differences.</title>
        <authorList>
            <person name="Dluhosova J."/>
            <person name="Istvanek J."/>
            <person name="Nedelnik J."/>
            <person name="Repkova J."/>
        </authorList>
    </citation>
    <scope>NUCLEOTIDE SEQUENCE [LARGE SCALE GENOMIC DNA]</scope>
    <source>
        <strain evidence="2">cv. 10/8</strain>
        <tissue evidence="1">Leaf</tissue>
    </source>
</reference>
<name>A0A392PQP9_9FABA</name>
<evidence type="ECO:0000313" key="1">
    <source>
        <dbReference type="EMBL" id="MCI13245.1"/>
    </source>
</evidence>
<comment type="caution">
    <text evidence="1">The sequence shown here is derived from an EMBL/GenBank/DDBJ whole genome shotgun (WGS) entry which is preliminary data.</text>
</comment>
<dbReference type="EMBL" id="LXQA010087457">
    <property type="protein sequence ID" value="MCI13245.1"/>
    <property type="molecule type" value="Genomic_DNA"/>
</dbReference>
<proteinExistence type="predicted"/>
<dbReference type="AlphaFoldDB" id="A0A392PQP9"/>
<organism evidence="1 2">
    <name type="scientific">Trifolium medium</name>
    <dbReference type="NCBI Taxonomy" id="97028"/>
    <lineage>
        <taxon>Eukaryota</taxon>
        <taxon>Viridiplantae</taxon>
        <taxon>Streptophyta</taxon>
        <taxon>Embryophyta</taxon>
        <taxon>Tracheophyta</taxon>
        <taxon>Spermatophyta</taxon>
        <taxon>Magnoliopsida</taxon>
        <taxon>eudicotyledons</taxon>
        <taxon>Gunneridae</taxon>
        <taxon>Pentapetalae</taxon>
        <taxon>rosids</taxon>
        <taxon>fabids</taxon>
        <taxon>Fabales</taxon>
        <taxon>Fabaceae</taxon>
        <taxon>Papilionoideae</taxon>
        <taxon>50 kb inversion clade</taxon>
        <taxon>NPAAA clade</taxon>
        <taxon>Hologalegina</taxon>
        <taxon>IRL clade</taxon>
        <taxon>Trifolieae</taxon>
        <taxon>Trifolium</taxon>
    </lineage>
</organism>